<evidence type="ECO:0000259" key="5">
    <source>
        <dbReference type="PROSITE" id="PS51118"/>
    </source>
</evidence>
<evidence type="ECO:0000256" key="3">
    <source>
        <dbReference type="ARBA" id="ARBA00023163"/>
    </source>
</evidence>
<organism evidence="6 7">
    <name type="scientific">Massilia pinisoli</name>
    <dbReference type="NCBI Taxonomy" id="1772194"/>
    <lineage>
        <taxon>Bacteria</taxon>
        <taxon>Pseudomonadati</taxon>
        <taxon>Pseudomonadota</taxon>
        <taxon>Betaproteobacteria</taxon>
        <taxon>Burkholderiales</taxon>
        <taxon>Oxalobacteraceae</taxon>
        <taxon>Telluria group</taxon>
        <taxon>Massilia</taxon>
    </lineage>
</organism>
<dbReference type="InterPro" id="IPR036388">
    <property type="entry name" value="WH-like_DNA-bd_sf"/>
</dbReference>
<name>A0ABT1ZRA2_9BURK</name>
<feature type="region of interest" description="Disordered" evidence="4">
    <location>
        <begin position="1"/>
        <end position="20"/>
    </location>
</feature>
<dbReference type="PANTHER" id="PTHR33204">
    <property type="entry name" value="TRANSCRIPTIONAL REGULATOR, MARR FAMILY"/>
    <property type="match status" value="1"/>
</dbReference>
<dbReference type="Gene3D" id="1.10.10.10">
    <property type="entry name" value="Winged helix-like DNA-binding domain superfamily/Winged helix DNA-binding domain"/>
    <property type="match status" value="1"/>
</dbReference>
<reference evidence="6 7" key="1">
    <citation type="submission" date="2022-08" db="EMBL/GenBank/DDBJ databases">
        <title>Reclassification of Massilia species as members of the genera Telluria, Duganella, Pseudoduganella, Mokoshia gen. nov. and Zemynaea gen. nov. using orthogonal and non-orthogonal genome-based approaches.</title>
        <authorList>
            <person name="Bowman J.P."/>
        </authorList>
    </citation>
    <scope>NUCLEOTIDE SEQUENCE [LARGE SCALE GENOMIC DNA]</scope>
    <source>
        <strain evidence="6 7">JCM 31316</strain>
    </source>
</reference>
<sequence>MSNAKQNAARPRKKASPAQMEGRRSVCPVACALDLFGDKWTLLVVRDLLLGKAHFKEFLASPEKIATNILSDRLARLVDHGIVERYPSTDIAGREAYRLTAKGLALRGLMAQIRAWGLANIEGTEARLQAES</sequence>
<dbReference type="EMBL" id="JANUGW010000008">
    <property type="protein sequence ID" value="MCS0582462.1"/>
    <property type="molecule type" value="Genomic_DNA"/>
</dbReference>
<dbReference type="Proteomes" id="UP001204151">
    <property type="component" value="Unassembled WGS sequence"/>
</dbReference>
<dbReference type="Pfam" id="PF01638">
    <property type="entry name" value="HxlR"/>
    <property type="match status" value="1"/>
</dbReference>
<protein>
    <submittedName>
        <fullName evidence="6">Helix-turn-helix transcriptional regulator</fullName>
    </submittedName>
</protein>
<evidence type="ECO:0000256" key="4">
    <source>
        <dbReference type="SAM" id="MobiDB-lite"/>
    </source>
</evidence>
<accession>A0ABT1ZRA2</accession>
<evidence type="ECO:0000256" key="2">
    <source>
        <dbReference type="ARBA" id="ARBA00023125"/>
    </source>
</evidence>
<keyword evidence="7" id="KW-1185">Reference proteome</keyword>
<keyword evidence="3" id="KW-0804">Transcription</keyword>
<dbReference type="SUPFAM" id="SSF46785">
    <property type="entry name" value="Winged helix' DNA-binding domain"/>
    <property type="match status" value="1"/>
</dbReference>
<feature type="domain" description="HTH hxlR-type" evidence="5">
    <location>
        <begin position="27"/>
        <end position="125"/>
    </location>
</feature>
<comment type="caution">
    <text evidence="6">The sequence shown here is derived from an EMBL/GenBank/DDBJ whole genome shotgun (WGS) entry which is preliminary data.</text>
</comment>
<keyword evidence="1" id="KW-0805">Transcription regulation</keyword>
<evidence type="ECO:0000313" key="6">
    <source>
        <dbReference type="EMBL" id="MCS0582462.1"/>
    </source>
</evidence>
<dbReference type="PANTHER" id="PTHR33204:SF37">
    <property type="entry name" value="HTH-TYPE TRANSCRIPTIONAL REGULATOR YODB"/>
    <property type="match status" value="1"/>
</dbReference>
<evidence type="ECO:0000313" key="7">
    <source>
        <dbReference type="Proteomes" id="UP001204151"/>
    </source>
</evidence>
<dbReference type="PROSITE" id="PS51118">
    <property type="entry name" value="HTH_HXLR"/>
    <property type="match status" value="1"/>
</dbReference>
<dbReference type="InterPro" id="IPR036390">
    <property type="entry name" value="WH_DNA-bd_sf"/>
</dbReference>
<proteinExistence type="predicted"/>
<gene>
    <name evidence="6" type="ORF">NX784_12755</name>
</gene>
<dbReference type="RefSeq" id="WP_258817043.1">
    <property type="nucleotide sequence ID" value="NZ_JANUGW010000008.1"/>
</dbReference>
<keyword evidence="2" id="KW-0238">DNA-binding</keyword>
<dbReference type="InterPro" id="IPR002577">
    <property type="entry name" value="HTH_HxlR"/>
</dbReference>
<evidence type="ECO:0000256" key="1">
    <source>
        <dbReference type="ARBA" id="ARBA00023015"/>
    </source>
</evidence>